<keyword evidence="3" id="KW-1185">Reference proteome</keyword>
<keyword evidence="1" id="KW-0472">Membrane</keyword>
<reference evidence="3" key="1">
    <citation type="journal article" date="2016" name="Environ. Microbiol.">
        <title>The complete genome of a viable archaeum isolated from 123-million-year-old rock salt.</title>
        <authorList>
            <person name="Jaakkola S.T."/>
            <person name="Pfeiffer F."/>
            <person name="Ravantti J.J."/>
            <person name="Guo Q."/>
            <person name="Liu Y."/>
            <person name="Chen X."/>
            <person name="Ma H."/>
            <person name="Yang C."/>
            <person name="Oksanen H.M."/>
            <person name="Bamford D.H."/>
        </authorList>
    </citation>
    <scope>NUCLEOTIDE SEQUENCE</scope>
    <source>
        <strain evidence="3">JI20-1</strain>
        <plasmid evidence="3">Plasmid pSTJ001</plasmid>
    </source>
</reference>
<keyword evidence="1" id="KW-1133">Transmembrane helix</keyword>
<name>A0A0U5HY02_9EURY</name>
<evidence type="ECO:0000313" key="3">
    <source>
        <dbReference type="Proteomes" id="UP000066737"/>
    </source>
</evidence>
<dbReference type="OrthoDB" id="269652at2157"/>
<accession>A0A0U5HY02</accession>
<dbReference type="AlphaFoldDB" id="A0A0U5HY02"/>
<geneLocation type="plasmid" evidence="3">
    <name>pSTJ001</name>
</geneLocation>
<feature type="transmembrane region" description="Helical" evidence="1">
    <location>
        <begin position="26"/>
        <end position="45"/>
    </location>
</feature>
<organism evidence="2 3">
    <name type="scientific">Halobacterium hubeiense</name>
    <dbReference type="NCBI Taxonomy" id="1407499"/>
    <lineage>
        <taxon>Archaea</taxon>
        <taxon>Methanobacteriati</taxon>
        <taxon>Methanobacteriota</taxon>
        <taxon>Stenosarchaea group</taxon>
        <taxon>Halobacteria</taxon>
        <taxon>Halobacteriales</taxon>
        <taxon>Halobacteriaceae</taxon>
        <taxon>Halobacterium</taxon>
    </lineage>
</organism>
<protein>
    <submittedName>
        <fullName evidence="2">Uncharacterized protein</fullName>
    </submittedName>
</protein>
<evidence type="ECO:0000256" key="1">
    <source>
        <dbReference type="SAM" id="Phobius"/>
    </source>
</evidence>
<dbReference type="EMBL" id="LN831303">
    <property type="protein sequence ID" value="CQH63448.1"/>
    <property type="molecule type" value="Genomic_DNA"/>
</dbReference>
<dbReference type="GeneID" id="26660434"/>
<sequence length="216" mass="23834">MPSTSDVERPSAAVNVVQRYHRRERLLSGVLPVVVVGLFLGTYVVASLAPAVVVGVALLVVVRAPILQPSGTVRLRTEADVATVVDAFRGPTPPVLAFQWGIADEIATGDEGVTYRMSYLFGARSTRMTVQPRTETTSAGARRVELEVTANDQPWATYTATIRREDGQTVVDVAYRSDRRFGLRRLPQQYYAERYRDETLTAQGYAVVERDSQFGP</sequence>
<proteinExistence type="predicted"/>
<dbReference type="Proteomes" id="UP000066737">
    <property type="component" value="Plasmid pSTJ001"/>
</dbReference>
<dbReference type="RefSeq" id="WP_059058460.1">
    <property type="nucleotide sequence ID" value="NZ_CEML01000004.1"/>
</dbReference>
<evidence type="ECO:0000313" key="2">
    <source>
        <dbReference type="EMBL" id="CQH63448.1"/>
    </source>
</evidence>
<feature type="transmembrane region" description="Helical" evidence="1">
    <location>
        <begin position="51"/>
        <end position="67"/>
    </location>
</feature>
<gene>
    <name evidence="2" type="ORF">HHUB_4084</name>
</gene>
<dbReference type="KEGG" id="hhb:Hhub_4084"/>
<keyword evidence="1" id="KW-0812">Transmembrane</keyword>